<proteinExistence type="inferred from homology"/>
<dbReference type="InterPro" id="IPR000847">
    <property type="entry name" value="LysR_HTH_N"/>
</dbReference>
<dbReference type="SUPFAM" id="SSF46785">
    <property type="entry name" value="Winged helix' DNA-binding domain"/>
    <property type="match status" value="1"/>
</dbReference>
<dbReference type="InterPro" id="IPR036388">
    <property type="entry name" value="WH-like_DNA-bd_sf"/>
</dbReference>
<dbReference type="RefSeq" id="WP_165239018.1">
    <property type="nucleotide sequence ID" value="NZ_JAAKZV010000081.1"/>
</dbReference>
<evidence type="ECO:0000256" key="1">
    <source>
        <dbReference type="ARBA" id="ARBA00009437"/>
    </source>
</evidence>
<dbReference type="Gene3D" id="3.40.190.10">
    <property type="entry name" value="Periplasmic binding protein-like II"/>
    <property type="match status" value="2"/>
</dbReference>
<comment type="similarity">
    <text evidence="1">Belongs to the LysR transcriptional regulatory family.</text>
</comment>
<evidence type="ECO:0000313" key="7">
    <source>
        <dbReference type="Proteomes" id="UP000481583"/>
    </source>
</evidence>
<dbReference type="PROSITE" id="PS50931">
    <property type="entry name" value="HTH_LYSR"/>
    <property type="match status" value="1"/>
</dbReference>
<keyword evidence="7" id="KW-1185">Reference proteome</keyword>
<dbReference type="GO" id="GO:0003677">
    <property type="term" value="F:DNA binding"/>
    <property type="evidence" value="ECO:0007669"/>
    <property type="project" value="UniProtKB-KW"/>
</dbReference>
<evidence type="ECO:0000256" key="3">
    <source>
        <dbReference type="ARBA" id="ARBA00023125"/>
    </source>
</evidence>
<protein>
    <submittedName>
        <fullName evidence="6">LysR family transcriptional regulator</fullName>
    </submittedName>
</protein>
<organism evidence="6 7">
    <name type="scientific">Streptomyces coryli</name>
    <dbReference type="NCBI Taxonomy" id="1128680"/>
    <lineage>
        <taxon>Bacteria</taxon>
        <taxon>Bacillati</taxon>
        <taxon>Actinomycetota</taxon>
        <taxon>Actinomycetes</taxon>
        <taxon>Kitasatosporales</taxon>
        <taxon>Streptomycetaceae</taxon>
        <taxon>Streptomyces</taxon>
    </lineage>
</organism>
<dbReference type="AlphaFoldDB" id="A0A6G4U2Q6"/>
<accession>A0A6G4U2Q6</accession>
<dbReference type="Gene3D" id="1.10.10.10">
    <property type="entry name" value="Winged helix-like DNA-binding domain superfamily/Winged helix DNA-binding domain"/>
    <property type="match status" value="1"/>
</dbReference>
<dbReference type="SUPFAM" id="SSF53850">
    <property type="entry name" value="Periplasmic binding protein-like II"/>
    <property type="match status" value="1"/>
</dbReference>
<dbReference type="Pfam" id="PF03466">
    <property type="entry name" value="LysR_substrate"/>
    <property type="match status" value="1"/>
</dbReference>
<dbReference type="EMBL" id="JAAKZV010000081">
    <property type="protein sequence ID" value="NGN66030.1"/>
    <property type="molecule type" value="Genomic_DNA"/>
</dbReference>
<dbReference type="InterPro" id="IPR036390">
    <property type="entry name" value="WH_DNA-bd_sf"/>
</dbReference>
<comment type="caution">
    <text evidence="6">The sequence shown here is derived from an EMBL/GenBank/DDBJ whole genome shotgun (WGS) entry which is preliminary data.</text>
</comment>
<dbReference type="GO" id="GO:0003700">
    <property type="term" value="F:DNA-binding transcription factor activity"/>
    <property type="evidence" value="ECO:0007669"/>
    <property type="project" value="InterPro"/>
</dbReference>
<evidence type="ECO:0000313" key="6">
    <source>
        <dbReference type="EMBL" id="NGN66030.1"/>
    </source>
</evidence>
<sequence length="303" mass="32521">MVDLALLQTFRVLHDQGTVTAAAGALNLSPSAVSHQLRQLSRQAGAELLEPDGRRVRLTAAGRALLRHADVLCAQWEEARAEVARQGGSGQRTVRFGGLATSIAPLLAPVAEELRAASPPTHATVAETDTAPGYRDLLADRLDIALVTPVPDSPRADDTRFHQELLLDDVLDLVVPPGHRIAEYDAVDLAEAAHEDWVAPHSDQRRLTDALCTAAGFTPRTVHQTDYWHAALALVAHGLGVCLVPRLVDFGAFPRLVQVPVRGTPPPARRILACARKGSERQDAIADGLSRLRSQAAALVNSR</sequence>
<dbReference type="Proteomes" id="UP000481583">
    <property type="component" value="Unassembled WGS sequence"/>
</dbReference>
<dbReference type="Pfam" id="PF00126">
    <property type="entry name" value="HTH_1"/>
    <property type="match status" value="1"/>
</dbReference>
<evidence type="ECO:0000256" key="2">
    <source>
        <dbReference type="ARBA" id="ARBA00023015"/>
    </source>
</evidence>
<evidence type="ECO:0000259" key="5">
    <source>
        <dbReference type="PROSITE" id="PS50931"/>
    </source>
</evidence>
<dbReference type="InterPro" id="IPR005119">
    <property type="entry name" value="LysR_subst-bd"/>
</dbReference>
<dbReference type="PANTHER" id="PTHR30346">
    <property type="entry name" value="TRANSCRIPTIONAL DUAL REGULATOR HCAR-RELATED"/>
    <property type="match status" value="1"/>
</dbReference>
<name>A0A6G4U2Q6_9ACTN</name>
<keyword evidence="4" id="KW-0804">Transcription</keyword>
<reference evidence="6 7" key="1">
    <citation type="submission" date="2020-02" db="EMBL/GenBank/DDBJ databases">
        <title>Whole-genome analyses of novel actinobacteria.</title>
        <authorList>
            <person name="Sahin N."/>
        </authorList>
    </citation>
    <scope>NUCLEOTIDE SEQUENCE [LARGE SCALE GENOMIC DNA]</scope>
    <source>
        <strain evidence="6 7">A7024</strain>
    </source>
</reference>
<feature type="domain" description="HTH lysR-type" evidence="5">
    <location>
        <begin position="2"/>
        <end position="59"/>
    </location>
</feature>
<dbReference type="PANTHER" id="PTHR30346:SF29">
    <property type="entry name" value="LYSR SUBSTRATE-BINDING"/>
    <property type="match status" value="1"/>
</dbReference>
<keyword evidence="3" id="KW-0238">DNA-binding</keyword>
<keyword evidence="2" id="KW-0805">Transcription regulation</keyword>
<evidence type="ECO:0000256" key="4">
    <source>
        <dbReference type="ARBA" id="ARBA00023163"/>
    </source>
</evidence>
<gene>
    <name evidence="6" type="ORF">G5C51_19295</name>
</gene>
<dbReference type="GO" id="GO:0032993">
    <property type="term" value="C:protein-DNA complex"/>
    <property type="evidence" value="ECO:0007669"/>
    <property type="project" value="TreeGrafter"/>
</dbReference>